<evidence type="ECO:0000313" key="1">
    <source>
        <dbReference type="EMBL" id="MBX30823.1"/>
    </source>
</evidence>
<protein>
    <submittedName>
        <fullName evidence="1">Uncharacterized protein</fullName>
    </submittedName>
</protein>
<accession>A0A2P2MKR3</accession>
<proteinExistence type="predicted"/>
<name>A0A2P2MKR3_RHIMU</name>
<sequence length="13" mass="1595">MRFTKKGKERKEG</sequence>
<dbReference type="EMBL" id="GGEC01050333">
    <property type="protein sequence ID" value="MBX30817.1"/>
    <property type="molecule type" value="Transcribed_RNA"/>
</dbReference>
<dbReference type="EMBL" id="GGEC01050339">
    <property type="protein sequence ID" value="MBX30823.1"/>
    <property type="molecule type" value="Transcribed_RNA"/>
</dbReference>
<reference evidence="1" key="1">
    <citation type="submission" date="2018-02" db="EMBL/GenBank/DDBJ databases">
        <title>Rhizophora mucronata_Transcriptome.</title>
        <authorList>
            <person name="Meera S.P."/>
            <person name="Sreeshan A."/>
            <person name="Augustine A."/>
        </authorList>
    </citation>
    <scope>NUCLEOTIDE SEQUENCE</scope>
    <source>
        <tissue evidence="1">Leaf</tissue>
    </source>
</reference>
<organism evidence="1">
    <name type="scientific">Rhizophora mucronata</name>
    <name type="common">Asiatic mangrove</name>
    <dbReference type="NCBI Taxonomy" id="61149"/>
    <lineage>
        <taxon>Eukaryota</taxon>
        <taxon>Viridiplantae</taxon>
        <taxon>Streptophyta</taxon>
        <taxon>Embryophyta</taxon>
        <taxon>Tracheophyta</taxon>
        <taxon>Spermatophyta</taxon>
        <taxon>Magnoliopsida</taxon>
        <taxon>eudicotyledons</taxon>
        <taxon>Gunneridae</taxon>
        <taxon>Pentapetalae</taxon>
        <taxon>rosids</taxon>
        <taxon>fabids</taxon>
        <taxon>Malpighiales</taxon>
        <taxon>Rhizophoraceae</taxon>
        <taxon>Rhizophora</taxon>
    </lineage>
</organism>